<dbReference type="PANTHER" id="PTHR31589:SF110">
    <property type="entry name" value="PROTEIN, PUTATIVE (DUF239)-RELATED"/>
    <property type="match status" value="1"/>
</dbReference>
<proteinExistence type="predicted"/>
<dbReference type="EMBL" id="JANJYJ010000004">
    <property type="protein sequence ID" value="KAK3220675.1"/>
    <property type="molecule type" value="Genomic_DNA"/>
</dbReference>
<dbReference type="AlphaFoldDB" id="A0AAE0EBS1"/>
<evidence type="ECO:0000259" key="1">
    <source>
        <dbReference type="PROSITE" id="PS52045"/>
    </source>
</evidence>
<reference evidence="2" key="1">
    <citation type="journal article" date="2023" name="Plant J.">
        <title>Genome sequences and population genomics provide insights into the demographic history, inbreeding, and mutation load of two 'living fossil' tree species of Dipteronia.</title>
        <authorList>
            <person name="Feng Y."/>
            <person name="Comes H.P."/>
            <person name="Chen J."/>
            <person name="Zhu S."/>
            <person name="Lu R."/>
            <person name="Zhang X."/>
            <person name="Li P."/>
            <person name="Qiu J."/>
            <person name="Olsen K.M."/>
            <person name="Qiu Y."/>
        </authorList>
    </citation>
    <scope>NUCLEOTIDE SEQUENCE</scope>
    <source>
        <strain evidence="2">NBL</strain>
    </source>
</reference>
<keyword evidence="3" id="KW-1185">Reference proteome</keyword>
<accession>A0AAE0EBS1</accession>
<dbReference type="Gene3D" id="3.90.1320.10">
    <property type="entry name" value="Outer-capsid protein sigma 3, large lobe"/>
    <property type="match status" value="1"/>
</dbReference>
<evidence type="ECO:0000313" key="2">
    <source>
        <dbReference type="EMBL" id="KAK3220675.1"/>
    </source>
</evidence>
<gene>
    <name evidence="2" type="ORF">Dsin_014645</name>
</gene>
<dbReference type="InterPro" id="IPR025521">
    <property type="entry name" value="Neprosin_propep"/>
</dbReference>
<feature type="domain" description="Neprosin PEP catalytic" evidence="1">
    <location>
        <begin position="24"/>
        <end position="251"/>
    </location>
</feature>
<dbReference type="Proteomes" id="UP001281410">
    <property type="component" value="Unassembled WGS sequence"/>
</dbReference>
<dbReference type="InterPro" id="IPR004314">
    <property type="entry name" value="Neprosin"/>
</dbReference>
<evidence type="ECO:0000313" key="3">
    <source>
        <dbReference type="Proteomes" id="UP001281410"/>
    </source>
</evidence>
<dbReference type="PROSITE" id="PS52045">
    <property type="entry name" value="NEPROSIN_PEP_CD"/>
    <property type="match status" value="1"/>
</dbReference>
<name>A0AAE0EBS1_9ROSI</name>
<dbReference type="Pfam" id="PF03080">
    <property type="entry name" value="Neprosin"/>
    <property type="match status" value="1"/>
</dbReference>
<dbReference type="Pfam" id="PF14365">
    <property type="entry name" value="Neprosin_AP"/>
    <property type="match status" value="1"/>
</dbReference>
<dbReference type="InterPro" id="IPR053168">
    <property type="entry name" value="Glutamic_endopeptidase"/>
</dbReference>
<organism evidence="2 3">
    <name type="scientific">Dipteronia sinensis</name>
    <dbReference type="NCBI Taxonomy" id="43782"/>
    <lineage>
        <taxon>Eukaryota</taxon>
        <taxon>Viridiplantae</taxon>
        <taxon>Streptophyta</taxon>
        <taxon>Embryophyta</taxon>
        <taxon>Tracheophyta</taxon>
        <taxon>Spermatophyta</taxon>
        <taxon>Magnoliopsida</taxon>
        <taxon>eudicotyledons</taxon>
        <taxon>Gunneridae</taxon>
        <taxon>Pentapetalae</taxon>
        <taxon>rosids</taxon>
        <taxon>malvids</taxon>
        <taxon>Sapindales</taxon>
        <taxon>Sapindaceae</taxon>
        <taxon>Hippocastanoideae</taxon>
        <taxon>Acereae</taxon>
        <taxon>Dipteronia</taxon>
    </lineage>
</organism>
<comment type="caution">
    <text evidence="2">The sequence shown here is derived from an EMBL/GenBank/DDBJ whole genome shotgun (WGS) entry which is preliminary data.</text>
</comment>
<protein>
    <recommendedName>
        <fullName evidence="1">Neprosin PEP catalytic domain-containing protein</fullName>
    </recommendedName>
</protein>
<dbReference type="PANTHER" id="PTHR31589">
    <property type="entry name" value="PROTEIN, PUTATIVE (DUF239)-RELATED-RELATED"/>
    <property type="match status" value="1"/>
</dbReference>
<sequence length="251" mass="27534">MLEGGEIIDCIDFYKQPGFDHPLLKNHTIQSVYVSMERYVGEKFHGLRGIFSLYNISIGVRQDQSSTTNVWVQGGPTEHKNYITAGSMIAPGFYGDGSPRLFIYWTADGGYSTGCYNLRCPGFVQVHHEITPGRILSPLSQYGGPTYDLKVIVNQDKNSKNWVLTAFQEEIVVGYLPSELLPSLKDGAEVIAWGGNARTGNNGVTPPMGSGFRPLGGDRRYDCNCFSLVSSNTEPRRENFLFGGPGGSCGN</sequence>